<evidence type="ECO:0000259" key="14">
    <source>
        <dbReference type="PROSITE" id="PS50879"/>
    </source>
</evidence>
<evidence type="ECO:0000256" key="1">
    <source>
        <dbReference type="ARBA" id="ARBA00000077"/>
    </source>
</evidence>
<dbReference type="InterPro" id="IPR050092">
    <property type="entry name" value="RNase_H"/>
</dbReference>
<dbReference type="PROSITE" id="PS50879">
    <property type="entry name" value="RNASE_H_1"/>
    <property type="match status" value="1"/>
</dbReference>
<dbReference type="RefSeq" id="XP_017993206.1">
    <property type="nucleotide sequence ID" value="XM_018136877.1"/>
</dbReference>
<comment type="function">
    <text evidence="3 12">Endonuclease that specifically degrades the RNA of RNA-DNA hybrids.</text>
</comment>
<dbReference type="InterPro" id="IPR037056">
    <property type="entry name" value="RNase_H1_N_sf"/>
</dbReference>
<evidence type="ECO:0000256" key="8">
    <source>
        <dbReference type="ARBA" id="ARBA00022723"/>
    </source>
</evidence>
<accession>A0A0M8MW72</accession>
<dbReference type="PIRSF" id="PIRSF036852">
    <property type="entry name" value="Ribonuclease_H1_euk"/>
    <property type="match status" value="1"/>
</dbReference>
<dbReference type="VEuPathDB" id="FungiDB:Malapachy_2387"/>
<dbReference type="Gene3D" id="3.40.970.10">
    <property type="entry name" value="Ribonuclease H1, N-terminal domain"/>
    <property type="match status" value="1"/>
</dbReference>
<comment type="caution">
    <text evidence="15">The sequence shown here is derived from an EMBL/GenBank/DDBJ whole genome shotgun (WGS) entry which is preliminary data.</text>
</comment>
<feature type="compositionally biased region" description="Acidic residues" evidence="13">
    <location>
        <begin position="80"/>
        <end position="92"/>
    </location>
</feature>
<comment type="cofactor">
    <cofactor evidence="2 12">
        <name>Mg(2+)</name>
        <dbReference type="ChEBI" id="CHEBI:18420"/>
    </cofactor>
</comment>
<dbReference type="SUPFAM" id="SSF53098">
    <property type="entry name" value="Ribonuclease H-like"/>
    <property type="match status" value="1"/>
</dbReference>
<dbReference type="GO" id="GO:0003676">
    <property type="term" value="F:nucleic acid binding"/>
    <property type="evidence" value="ECO:0007669"/>
    <property type="project" value="UniProtKB-UniRule"/>
</dbReference>
<evidence type="ECO:0000256" key="5">
    <source>
        <dbReference type="ARBA" id="ARBA00012180"/>
    </source>
</evidence>
<keyword evidence="7 12" id="KW-0540">Nuclease</keyword>
<dbReference type="EMBL" id="LGAV01000002">
    <property type="protein sequence ID" value="KOS15574.1"/>
    <property type="molecule type" value="Genomic_DNA"/>
</dbReference>
<dbReference type="Proteomes" id="UP000037751">
    <property type="component" value="Unassembled WGS sequence"/>
</dbReference>
<evidence type="ECO:0000313" key="16">
    <source>
        <dbReference type="Proteomes" id="UP000037751"/>
    </source>
</evidence>
<keyword evidence="9 12" id="KW-0255">Endonuclease</keyword>
<feature type="domain" description="RNase H type-1" evidence="14">
    <location>
        <begin position="105"/>
        <end position="255"/>
    </location>
</feature>
<dbReference type="InterPro" id="IPR036397">
    <property type="entry name" value="RNaseH_sf"/>
</dbReference>
<dbReference type="Pfam" id="PF00075">
    <property type="entry name" value="RNase_H"/>
    <property type="match status" value="1"/>
</dbReference>
<evidence type="ECO:0000313" key="15">
    <source>
        <dbReference type="EMBL" id="KOS15574.1"/>
    </source>
</evidence>
<dbReference type="PANTHER" id="PTHR10642">
    <property type="entry name" value="RIBONUCLEASE H1"/>
    <property type="match status" value="1"/>
</dbReference>
<evidence type="ECO:0000256" key="6">
    <source>
        <dbReference type="ARBA" id="ARBA00017721"/>
    </source>
</evidence>
<dbReference type="InterPro" id="IPR012337">
    <property type="entry name" value="RNaseH-like_sf"/>
</dbReference>
<dbReference type="FunFam" id="3.40.970.10:FF:000002">
    <property type="entry name" value="Ribonuclease H"/>
    <property type="match status" value="1"/>
</dbReference>
<evidence type="ECO:0000256" key="3">
    <source>
        <dbReference type="ARBA" id="ARBA00004065"/>
    </source>
</evidence>
<dbReference type="InterPro" id="IPR011320">
    <property type="entry name" value="RNase_H1_N"/>
</dbReference>
<dbReference type="PANTHER" id="PTHR10642:SF26">
    <property type="entry name" value="RIBONUCLEASE H1"/>
    <property type="match status" value="1"/>
</dbReference>
<sequence>MAKRKRPAFYAVRAGRVPGVYTSWDECEKQVKGFSLARFKGFASREEAEQFVLGVESADETPPASTQTGPDKYIPPPESQADEQEDDPDPALEEAMQAWNDDSDPGTFLDVYTDGSSHGNGRGKACAGYGIYWADTRYTHLNRAKRLPGSPQTNNRAELTAILEAIRLHPHQAQTLRIYTDSSYAIRGITQWMPGWEANGWKTVTNKPVENQDLFVQIRDAMKQCRHRPVLVHVKGHAGNHGNSMADALANQGADMPPVDSDVPMMAPFAPAKRRKIN</sequence>
<dbReference type="AlphaFoldDB" id="A0A0M8MW72"/>
<dbReference type="GO" id="GO:0043137">
    <property type="term" value="P:DNA replication, removal of RNA primer"/>
    <property type="evidence" value="ECO:0007669"/>
    <property type="project" value="TreeGrafter"/>
</dbReference>
<dbReference type="OrthoDB" id="245563at2759"/>
<keyword evidence="10 12" id="KW-0378">Hydrolase</keyword>
<dbReference type="GO" id="GO:0000287">
    <property type="term" value="F:magnesium ion binding"/>
    <property type="evidence" value="ECO:0007669"/>
    <property type="project" value="UniProtKB-UniRule"/>
</dbReference>
<evidence type="ECO:0000256" key="13">
    <source>
        <dbReference type="SAM" id="MobiDB-lite"/>
    </source>
</evidence>
<protein>
    <recommendedName>
        <fullName evidence="6 12">Ribonuclease H</fullName>
        <shortName evidence="12">RNase H</shortName>
        <ecNumber evidence="5 12">3.1.26.4</ecNumber>
    </recommendedName>
</protein>
<dbReference type="EC" id="3.1.26.4" evidence="5 12"/>
<dbReference type="InterPro" id="IPR009027">
    <property type="entry name" value="Ribosomal_bL9/RNase_H1_N"/>
</dbReference>
<dbReference type="InterPro" id="IPR017067">
    <property type="entry name" value="RNase_H1_euk"/>
</dbReference>
<dbReference type="CDD" id="cd09280">
    <property type="entry name" value="RNase_HI_eukaryote_like"/>
    <property type="match status" value="1"/>
</dbReference>
<gene>
    <name evidence="15" type="ORF">Malapachy_2387</name>
</gene>
<proteinExistence type="inferred from homology"/>
<organism evidence="15 16">
    <name type="scientific">Malassezia pachydermatis</name>
    <dbReference type="NCBI Taxonomy" id="77020"/>
    <lineage>
        <taxon>Eukaryota</taxon>
        <taxon>Fungi</taxon>
        <taxon>Dikarya</taxon>
        <taxon>Basidiomycota</taxon>
        <taxon>Ustilaginomycotina</taxon>
        <taxon>Malasseziomycetes</taxon>
        <taxon>Malasseziales</taxon>
        <taxon>Malasseziaceae</taxon>
        <taxon>Malassezia</taxon>
    </lineage>
</organism>
<comment type="catalytic activity">
    <reaction evidence="1 12">
        <text>Endonucleolytic cleavage to 5'-phosphomonoester.</text>
        <dbReference type="EC" id="3.1.26.4"/>
    </reaction>
</comment>
<evidence type="ECO:0000256" key="11">
    <source>
        <dbReference type="ARBA" id="ARBA00022842"/>
    </source>
</evidence>
<evidence type="ECO:0000256" key="7">
    <source>
        <dbReference type="ARBA" id="ARBA00022722"/>
    </source>
</evidence>
<evidence type="ECO:0000256" key="4">
    <source>
        <dbReference type="ARBA" id="ARBA00005300"/>
    </source>
</evidence>
<feature type="region of interest" description="Disordered" evidence="13">
    <location>
        <begin position="53"/>
        <end position="121"/>
    </location>
</feature>
<name>A0A0M8MW72_9BASI</name>
<dbReference type="GO" id="GO:0004523">
    <property type="term" value="F:RNA-DNA hybrid ribonuclease activity"/>
    <property type="evidence" value="ECO:0007669"/>
    <property type="project" value="UniProtKB-UniRule"/>
</dbReference>
<evidence type="ECO:0000256" key="10">
    <source>
        <dbReference type="ARBA" id="ARBA00022801"/>
    </source>
</evidence>
<dbReference type="SUPFAM" id="SSF55658">
    <property type="entry name" value="L9 N-domain-like"/>
    <property type="match status" value="1"/>
</dbReference>
<keyword evidence="11 12" id="KW-0460">Magnesium</keyword>
<keyword evidence="16" id="KW-1185">Reference proteome</keyword>
<dbReference type="GeneID" id="28728752"/>
<dbReference type="Pfam" id="PF01693">
    <property type="entry name" value="Cauli_VI"/>
    <property type="match status" value="1"/>
</dbReference>
<dbReference type="Gene3D" id="3.30.420.10">
    <property type="entry name" value="Ribonuclease H-like superfamily/Ribonuclease H"/>
    <property type="match status" value="1"/>
</dbReference>
<evidence type="ECO:0000256" key="12">
    <source>
        <dbReference type="PIRNR" id="PIRNR036852"/>
    </source>
</evidence>
<evidence type="ECO:0000256" key="2">
    <source>
        <dbReference type="ARBA" id="ARBA00001946"/>
    </source>
</evidence>
<reference evidence="15 16" key="1">
    <citation type="submission" date="2015-07" db="EMBL/GenBank/DDBJ databases">
        <title>Draft Genome Sequence of Malassezia furfur CBS1878 and Malassezia pachydermatis CBS1879.</title>
        <authorList>
            <person name="Triana S."/>
            <person name="Ohm R."/>
            <person name="Gonzalez A."/>
            <person name="DeCock H."/>
            <person name="Restrepo S."/>
            <person name="Celis A."/>
        </authorList>
    </citation>
    <scope>NUCLEOTIDE SEQUENCE [LARGE SCALE GENOMIC DNA]</scope>
    <source>
        <strain evidence="15 16">CBS 1879</strain>
    </source>
</reference>
<comment type="similarity">
    <text evidence="4 12">Belongs to the RNase H family.</text>
</comment>
<dbReference type="STRING" id="77020.A0A0M8MW72"/>
<evidence type="ECO:0000256" key="9">
    <source>
        <dbReference type="ARBA" id="ARBA00022759"/>
    </source>
</evidence>
<dbReference type="InterPro" id="IPR002156">
    <property type="entry name" value="RNaseH_domain"/>
</dbReference>
<keyword evidence="8 12" id="KW-0479">Metal-binding</keyword>